<dbReference type="Proteomes" id="UP001218218">
    <property type="component" value="Unassembled WGS sequence"/>
</dbReference>
<protein>
    <submittedName>
        <fullName evidence="1">Uncharacterized protein</fullName>
    </submittedName>
</protein>
<accession>A0AAD6ZSG7</accession>
<evidence type="ECO:0000313" key="2">
    <source>
        <dbReference type="Proteomes" id="UP001218218"/>
    </source>
</evidence>
<dbReference type="AlphaFoldDB" id="A0AAD6ZSG7"/>
<organism evidence="1 2">
    <name type="scientific">Mycena albidolilacea</name>
    <dbReference type="NCBI Taxonomy" id="1033008"/>
    <lineage>
        <taxon>Eukaryota</taxon>
        <taxon>Fungi</taxon>
        <taxon>Dikarya</taxon>
        <taxon>Basidiomycota</taxon>
        <taxon>Agaricomycotina</taxon>
        <taxon>Agaricomycetes</taxon>
        <taxon>Agaricomycetidae</taxon>
        <taxon>Agaricales</taxon>
        <taxon>Marasmiineae</taxon>
        <taxon>Mycenaceae</taxon>
        <taxon>Mycena</taxon>
    </lineage>
</organism>
<gene>
    <name evidence="1" type="ORF">DFH08DRAFT_813161</name>
</gene>
<dbReference type="EMBL" id="JARIHO010000030">
    <property type="protein sequence ID" value="KAJ7336847.1"/>
    <property type="molecule type" value="Genomic_DNA"/>
</dbReference>
<evidence type="ECO:0000313" key="1">
    <source>
        <dbReference type="EMBL" id="KAJ7336847.1"/>
    </source>
</evidence>
<reference evidence="1" key="1">
    <citation type="submission" date="2023-03" db="EMBL/GenBank/DDBJ databases">
        <title>Massive genome expansion in bonnet fungi (Mycena s.s.) driven by repeated elements and novel gene families across ecological guilds.</title>
        <authorList>
            <consortium name="Lawrence Berkeley National Laboratory"/>
            <person name="Harder C.B."/>
            <person name="Miyauchi S."/>
            <person name="Viragh M."/>
            <person name="Kuo A."/>
            <person name="Thoen E."/>
            <person name="Andreopoulos B."/>
            <person name="Lu D."/>
            <person name="Skrede I."/>
            <person name="Drula E."/>
            <person name="Henrissat B."/>
            <person name="Morin E."/>
            <person name="Kohler A."/>
            <person name="Barry K."/>
            <person name="LaButti K."/>
            <person name="Morin E."/>
            <person name="Salamov A."/>
            <person name="Lipzen A."/>
            <person name="Mereny Z."/>
            <person name="Hegedus B."/>
            <person name="Baldrian P."/>
            <person name="Stursova M."/>
            <person name="Weitz H."/>
            <person name="Taylor A."/>
            <person name="Grigoriev I.V."/>
            <person name="Nagy L.G."/>
            <person name="Martin F."/>
            <person name="Kauserud H."/>
        </authorList>
    </citation>
    <scope>NUCLEOTIDE SEQUENCE</scope>
    <source>
        <strain evidence="1">CBHHK002</strain>
    </source>
</reference>
<comment type="caution">
    <text evidence="1">The sequence shown here is derived from an EMBL/GenBank/DDBJ whole genome shotgun (WGS) entry which is preliminary data.</text>
</comment>
<proteinExistence type="predicted"/>
<sequence>MLNDIGVLQQTAKAMHEQLLELIQTMAEVSTNSERFFVSAKSATTSVELAALIGLHVGMKPGKDLTSPVSQYLSRKPSCLLVLDNLETVWEPIQSQGGIEELFSLLTEVKHLALLRPAKVRWTHPFLLPLKPLSDEAAQQTFINITDNVYEKEDMTQILQLTDNMPLAVDLIAQLSDYEGLPTVVARWKTEGQHLVTQGIDACPRACPVVPAAIPSPCTISLHGILELYQKYSGEQLVPAINQITLNLENLHEILQQGLYNQAPDLEITIYSISSLNSFYRLTGCTVLLDIVKSVNQYPSLGKDHLITQAISLFEHVNNPLLECKFCCAAGSNSLDCKSDICQAMQFCKKALELTGDYCTAQLGNFLQAIDSLQRGRIILGICGLAGGDLDHIMANQQGEIHFLKTEYAQARSIQCHIAKTNSPEQNVRSYALSLLNIVNIDTVCGDAMDVYHKLN</sequence>
<name>A0AAD6ZSG7_9AGAR</name>
<keyword evidence="2" id="KW-1185">Reference proteome</keyword>